<evidence type="ECO:0000256" key="1">
    <source>
        <dbReference type="SAM" id="MobiDB-lite"/>
    </source>
</evidence>
<gene>
    <name evidence="2" type="ORF">Tci_669732</name>
</gene>
<feature type="compositionally biased region" description="Low complexity" evidence="1">
    <location>
        <begin position="39"/>
        <end position="58"/>
    </location>
</feature>
<feature type="compositionally biased region" description="Low complexity" evidence="1">
    <location>
        <begin position="91"/>
        <end position="103"/>
    </location>
</feature>
<accession>A0A699KK83</accession>
<feature type="region of interest" description="Disordered" evidence="1">
    <location>
        <begin position="38"/>
        <end position="123"/>
    </location>
</feature>
<proteinExistence type="predicted"/>
<sequence length="123" mass="13248">MITCHEFILVKISNLSYFSCGFYNTSLSDHIDLDESQMSFDTKSSTSSDSKSVSNDFVSYDDSDKSSEVNTNDFASSDSSVKSSEPKPNDSTSCASTSSVSTSENEAGIKSNVGTHIQEPIIV</sequence>
<dbReference type="EMBL" id="BKCJ010526098">
    <property type="protein sequence ID" value="GFA97760.1"/>
    <property type="molecule type" value="Genomic_DNA"/>
</dbReference>
<evidence type="ECO:0000313" key="2">
    <source>
        <dbReference type="EMBL" id="GFA97760.1"/>
    </source>
</evidence>
<organism evidence="2">
    <name type="scientific">Tanacetum cinerariifolium</name>
    <name type="common">Dalmatian daisy</name>
    <name type="synonym">Chrysanthemum cinerariifolium</name>
    <dbReference type="NCBI Taxonomy" id="118510"/>
    <lineage>
        <taxon>Eukaryota</taxon>
        <taxon>Viridiplantae</taxon>
        <taxon>Streptophyta</taxon>
        <taxon>Embryophyta</taxon>
        <taxon>Tracheophyta</taxon>
        <taxon>Spermatophyta</taxon>
        <taxon>Magnoliopsida</taxon>
        <taxon>eudicotyledons</taxon>
        <taxon>Gunneridae</taxon>
        <taxon>Pentapetalae</taxon>
        <taxon>asterids</taxon>
        <taxon>campanulids</taxon>
        <taxon>Asterales</taxon>
        <taxon>Asteraceae</taxon>
        <taxon>Asteroideae</taxon>
        <taxon>Anthemideae</taxon>
        <taxon>Anthemidinae</taxon>
        <taxon>Tanacetum</taxon>
    </lineage>
</organism>
<dbReference type="AlphaFoldDB" id="A0A699KK83"/>
<name>A0A699KK83_TANCI</name>
<protein>
    <submittedName>
        <fullName evidence="2">Uncharacterized protein</fullName>
    </submittedName>
</protein>
<comment type="caution">
    <text evidence="2">The sequence shown here is derived from an EMBL/GenBank/DDBJ whole genome shotgun (WGS) entry which is preliminary data.</text>
</comment>
<reference evidence="2" key="1">
    <citation type="journal article" date="2019" name="Sci. Rep.">
        <title>Draft genome of Tanacetum cinerariifolium, the natural source of mosquito coil.</title>
        <authorList>
            <person name="Yamashiro T."/>
            <person name="Shiraishi A."/>
            <person name="Satake H."/>
            <person name="Nakayama K."/>
        </authorList>
    </citation>
    <scope>NUCLEOTIDE SEQUENCE</scope>
</reference>